<protein>
    <submittedName>
        <fullName evidence="4">EP1-like glycoprotein 2</fullName>
    </submittedName>
</protein>
<evidence type="ECO:0000259" key="2">
    <source>
        <dbReference type="PROSITE" id="PS50927"/>
    </source>
</evidence>
<dbReference type="AlphaFoldDB" id="A0AB40BC01"/>
<dbReference type="FunFam" id="2.90.10.30:FF:000003">
    <property type="entry name" value="Os04g0303100 protein"/>
    <property type="match status" value="1"/>
</dbReference>
<dbReference type="Pfam" id="PF01453">
    <property type="entry name" value="B_lectin"/>
    <property type="match status" value="1"/>
</dbReference>
<evidence type="ECO:0000256" key="1">
    <source>
        <dbReference type="SAM" id="SignalP"/>
    </source>
</evidence>
<dbReference type="PANTHER" id="PTHR32444">
    <property type="entry name" value="BULB-TYPE LECTIN DOMAIN-CONTAINING PROTEIN"/>
    <property type="match status" value="1"/>
</dbReference>
<organism evidence="3 4">
    <name type="scientific">Dioscorea cayennensis subsp. rotundata</name>
    <name type="common">White Guinea yam</name>
    <name type="synonym">Dioscorea rotundata</name>
    <dbReference type="NCBI Taxonomy" id="55577"/>
    <lineage>
        <taxon>Eukaryota</taxon>
        <taxon>Viridiplantae</taxon>
        <taxon>Streptophyta</taxon>
        <taxon>Embryophyta</taxon>
        <taxon>Tracheophyta</taxon>
        <taxon>Spermatophyta</taxon>
        <taxon>Magnoliopsida</taxon>
        <taxon>Liliopsida</taxon>
        <taxon>Dioscoreales</taxon>
        <taxon>Dioscoreaceae</taxon>
        <taxon>Dioscorea</taxon>
    </lineage>
</organism>
<evidence type="ECO:0000313" key="4">
    <source>
        <dbReference type="RefSeq" id="XP_039124156.1"/>
    </source>
</evidence>
<dbReference type="Proteomes" id="UP001515500">
    <property type="component" value="Chromosome 5"/>
</dbReference>
<gene>
    <name evidence="4" type="primary">LOC120260683</name>
</gene>
<keyword evidence="1" id="KW-0732">Signal</keyword>
<dbReference type="PROSITE" id="PS50927">
    <property type="entry name" value="BULB_LECTIN"/>
    <property type="match status" value="1"/>
</dbReference>
<dbReference type="Gene3D" id="2.90.10.10">
    <property type="entry name" value="Bulb-type lectin domain"/>
    <property type="match status" value="1"/>
</dbReference>
<dbReference type="InterPro" id="IPR036426">
    <property type="entry name" value="Bulb-type_lectin_dom_sf"/>
</dbReference>
<dbReference type="SUPFAM" id="SSF51110">
    <property type="entry name" value="alpha-D-mannose-specific plant lectins"/>
    <property type="match status" value="1"/>
</dbReference>
<keyword evidence="3" id="KW-1185">Reference proteome</keyword>
<dbReference type="RefSeq" id="XP_039124156.1">
    <property type="nucleotide sequence ID" value="XM_039268222.1"/>
</dbReference>
<dbReference type="InterPro" id="IPR001480">
    <property type="entry name" value="Bulb-type_lectin_dom"/>
</dbReference>
<dbReference type="GO" id="GO:0051707">
    <property type="term" value="P:response to other organism"/>
    <property type="evidence" value="ECO:0007669"/>
    <property type="project" value="UniProtKB-ARBA"/>
</dbReference>
<dbReference type="PANTHER" id="PTHR32444:SF10">
    <property type="entry name" value="CURCULIN-LIKE (MANNOSE-BINDING) LECTIN FAMILY PROTEIN-RELATED"/>
    <property type="match status" value="1"/>
</dbReference>
<dbReference type="PIRSF" id="PIRSF002686">
    <property type="entry name" value="SLG"/>
    <property type="match status" value="1"/>
</dbReference>
<evidence type="ECO:0000313" key="3">
    <source>
        <dbReference type="Proteomes" id="UP001515500"/>
    </source>
</evidence>
<sequence length="449" mass="49776">MGNNIIPSLSLTVLTLIFILLSIISTSSKAQVPSDQQFKYVNEGEFGPYITEYGADYRMLPLGTSPFQMGFYNTTPGAFYLALRMGTTRAESLFRWVWEANRGFPVAENATFSLLSNGNLVLAEADGKLVWSSQTANKGVVGFKILPNGNIVLYNRKGQFIWQSFDHPTDTLLAGQSLRRTGPNKLVSRSSAVDGSFGKYSLVLEYSGLSMYMYIDNTIPYYNHSTDDYLSGTPPLNSLLFTTRPETDEAYAYEVSLDIPTGGNILLARPKYNATLSILRLEVDGNLVVYTYYDPVDYRAWEKTFAFFSDEIGRVDGCRLPSKCGVLGVCEEEMCVACPTDKGLMGWSKKCAPPVSGSAGCSNGASNSHGYGTYYYKVEGVENYLTMYNEGEGKVGFEECQKRCSKMDCKCEGFLFWEETSQCWLAQAIGTLTKVSNAKHLAYIKKSSK</sequence>
<name>A0AB40BC01_DIOCR</name>
<feature type="chain" id="PRO_5044275262" evidence="1">
    <location>
        <begin position="31"/>
        <end position="449"/>
    </location>
</feature>
<dbReference type="CDD" id="cd00028">
    <property type="entry name" value="B_lectin"/>
    <property type="match status" value="1"/>
</dbReference>
<proteinExistence type="predicted"/>
<accession>A0AB40BC01</accession>
<reference evidence="4" key="1">
    <citation type="submission" date="2025-08" db="UniProtKB">
        <authorList>
            <consortium name="RefSeq"/>
        </authorList>
    </citation>
    <scope>IDENTIFICATION</scope>
</reference>
<dbReference type="GeneID" id="120260683"/>
<dbReference type="SMART" id="SM00108">
    <property type="entry name" value="B_lectin"/>
    <property type="match status" value="1"/>
</dbReference>
<dbReference type="InterPro" id="IPR035446">
    <property type="entry name" value="SLSG/EP1"/>
</dbReference>
<feature type="domain" description="Bulb-type lectin" evidence="2">
    <location>
        <begin position="57"/>
        <end position="166"/>
    </location>
</feature>
<feature type="signal peptide" evidence="1">
    <location>
        <begin position="1"/>
        <end position="30"/>
    </location>
</feature>